<dbReference type="EMBL" id="DS232016">
    <property type="protein sequence ID" value="EDS31966.1"/>
    <property type="molecule type" value="Genomic_DNA"/>
</dbReference>
<dbReference type="OrthoDB" id="17687at2759"/>
<reference evidence="1" key="1">
    <citation type="submission" date="2007-03" db="EMBL/GenBank/DDBJ databases">
        <title>Annotation of Culex pipiens quinquefasciatus.</title>
        <authorList>
            <consortium name="The Broad Institute Genome Sequencing Platform"/>
            <person name="Atkinson P.W."/>
            <person name="Hemingway J."/>
            <person name="Christensen B.M."/>
            <person name="Higgs S."/>
            <person name="Kodira C."/>
            <person name="Hannick L."/>
            <person name="Megy K."/>
            <person name="O'Leary S."/>
            <person name="Pearson M."/>
            <person name="Haas B.J."/>
            <person name="Mauceli E."/>
            <person name="Wortman J.R."/>
            <person name="Lee N.H."/>
            <person name="Guigo R."/>
            <person name="Stanke M."/>
            <person name="Alvarado L."/>
            <person name="Amedeo P."/>
            <person name="Antoine C.H."/>
            <person name="Arensburger P."/>
            <person name="Bidwell S.L."/>
            <person name="Crawford M."/>
            <person name="Camaro F."/>
            <person name="Devon K."/>
            <person name="Engels R."/>
            <person name="Hammond M."/>
            <person name="Howarth C."/>
            <person name="Koehrsen M."/>
            <person name="Lawson D."/>
            <person name="Montgomery P."/>
            <person name="Nene V."/>
            <person name="Nusbaum C."/>
            <person name="Puiu D."/>
            <person name="Romero-Severson J."/>
            <person name="Severson D.W."/>
            <person name="Shumway M."/>
            <person name="Sisk P."/>
            <person name="Stolte C."/>
            <person name="Zeng Q."/>
            <person name="Eisenstadt E."/>
            <person name="Fraser-Liggett C."/>
            <person name="Strausberg R."/>
            <person name="Galagan J."/>
            <person name="Birren B."/>
            <person name="Collins F.H."/>
        </authorList>
    </citation>
    <scope>NUCLEOTIDE SEQUENCE [LARGE SCALE GENOMIC DNA]</scope>
    <source>
        <strain evidence="1">JHB</strain>
    </source>
</reference>
<dbReference type="HOGENOM" id="CLU_2673539_0_0_1"/>
<proteinExistence type="predicted"/>
<dbReference type="OMA" id="PLWVCER"/>
<dbReference type="InParanoid" id="B0WNW1"/>
<evidence type="ECO:0000313" key="2">
    <source>
        <dbReference type="EnsemblMetazoa" id="CPIJ008740-PA"/>
    </source>
</evidence>
<protein>
    <submittedName>
        <fullName evidence="1 2">GTPase-activating protein gyp2</fullName>
    </submittedName>
</protein>
<accession>B0WNW1</accession>
<organism>
    <name type="scientific">Culex quinquefasciatus</name>
    <name type="common">Southern house mosquito</name>
    <name type="synonym">Culex pungens</name>
    <dbReference type="NCBI Taxonomy" id="7176"/>
    <lineage>
        <taxon>Eukaryota</taxon>
        <taxon>Metazoa</taxon>
        <taxon>Ecdysozoa</taxon>
        <taxon>Arthropoda</taxon>
        <taxon>Hexapoda</taxon>
        <taxon>Insecta</taxon>
        <taxon>Pterygota</taxon>
        <taxon>Neoptera</taxon>
        <taxon>Endopterygota</taxon>
        <taxon>Diptera</taxon>
        <taxon>Nematocera</taxon>
        <taxon>Culicoidea</taxon>
        <taxon>Culicidae</taxon>
        <taxon>Culicinae</taxon>
        <taxon>Culicini</taxon>
        <taxon>Culex</taxon>
        <taxon>Culex</taxon>
    </lineage>
</organism>
<keyword evidence="3" id="KW-1185">Reference proteome</keyword>
<dbReference type="AlphaFoldDB" id="B0WNW1"/>
<sequence>MWIPPRECAMPFALWLSESTLTTSNYFMLQRRKGHGGQRGFSSMLVGTLDNVLDTKPSPYRILHLQPSTGLYYGE</sequence>
<evidence type="ECO:0000313" key="3">
    <source>
        <dbReference type="Proteomes" id="UP000002320"/>
    </source>
</evidence>
<reference evidence="2" key="2">
    <citation type="submission" date="2021-02" db="UniProtKB">
        <authorList>
            <consortium name="EnsemblMetazoa"/>
        </authorList>
    </citation>
    <scope>IDENTIFICATION</scope>
    <source>
        <strain evidence="2">JHB</strain>
    </source>
</reference>
<evidence type="ECO:0000313" key="1">
    <source>
        <dbReference type="EMBL" id="EDS31966.1"/>
    </source>
</evidence>
<dbReference type="Proteomes" id="UP000002320">
    <property type="component" value="Unassembled WGS sequence"/>
</dbReference>
<dbReference type="VEuPathDB" id="VectorBase:CPIJ008740"/>
<dbReference type="STRING" id="7176.B0WNW1"/>
<dbReference type="eggNOG" id="KOG4347">
    <property type="taxonomic scope" value="Eukaryota"/>
</dbReference>
<name>B0WNW1_CULQU</name>
<gene>
    <name evidence="2" type="primary">6041088</name>
    <name evidence="1" type="ORF">CpipJ_CPIJ008740</name>
</gene>
<dbReference type="EnsemblMetazoa" id="CPIJ008740-RA">
    <property type="protein sequence ID" value="CPIJ008740-PA"/>
    <property type="gene ID" value="CPIJ008740"/>
</dbReference>
<dbReference type="KEGG" id="cqu:CpipJ_CPIJ008740"/>
<dbReference type="VEuPathDB" id="VectorBase:CQUJHB010906"/>